<keyword evidence="7" id="KW-1185">Reference proteome</keyword>
<dbReference type="InterPro" id="IPR013325">
    <property type="entry name" value="RNA_pol_sigma_r2"/>
</dbReference>
<name>A0ABV6SS15_9GAMM</name>
<feature type="region of interest" description="Disordered" evidence="4">
    <location>
        <begin position="80"/>
        <end position="127"/>
    </location>
</feature>
<dbReference type="InterPro" id="IPR007627">
    <property type="entry name" value="RNA_pol_sigma70_r2"/>
</dbReference>
<gene>
    <name evidence="6" type="ORF">ACFFFU_00380</name>
</gene>
<evidence type="ECO:0000256" key="3">
    <source>
        <dbReference type="ARBA" id="ARBA00023163"/>
    </source>
</evidence>
<keyword evidence="3" id="KW-0804">Transcription</keyword>
<accession>A0ABV6SS15</accession>
<keyword evidence="1" id="KW-0805">Transcription regulation</keyword>
<sequence length="127" mass="13887">MDAIVTHRQREDAEGFAALLQRHRGIVYKVAGTYARGADDREDLAQEIAAELWRAWPRYDPARSVSTWMYRVRHRAATAATASAAASASSPTWTPSSAAERARRAQNSAASTITMPASDTPQTALRT</sequence>
<evidence type="ECO:0000313" key="7">
    <source>
        <dbReference type="Proteomes" id="UP001589898"/>
    </source>
</evidence>
<organism evidence="6 7">
    <name type="scientific">Luteimonas padinae</name>
    <dbReference type="NCBI Taxonomy" id="1714359"/>
    <lineage>
        <taxon>Bacteria</taxon>
        <taxon>Pseudomonadati</taxon>
        <taxon>Pseudomonadota</taxon>
        <taxon>Gammaproteobacteria</taxon>
        <taxon>Lysobacterales</taxon>
        <taxon>Lysobacteraceae</taxon>
        <taxon>Luteimonas</taxon>
    </lineage>
</organism>
<feature type="compositionally biased region" description="Polar residues" evidence="4">
    <location>
        <begin position="105"/>
        <end position="127"/>
    </location>
</feature>
<protein>
    <submittedName>
        <fullName evidence="6">RNA polymerase sigma factor</fullName>
    </submittedName>
</protein>
<dbReference type="InterPro" id="IPR039425">
    <property type="entry name" value="RNA_pol_sigma-70-like"/>
</dbReference>
<comment type="caution">
    <text evidence="6">The sequence shown here is derived from an EMBL/GenBank/DDBJ whole genome shotgun (WGS) entry which is preliminary data.</text>
</comment>
<dbReference type="RefSeq" id="WP_189494011.1">
    <property type="nucleotide sequence ID" value="NZ_BMZT01000001.1"/>
</dbReference>
<feature type="domain" description="RNA polymerase sigma-70 region 2" evidence="5">
    <location>
        <begin position="19"/>
        <end position="78"/>
    </location>
</feature>
<dbReference type="PANTHER" id="PTHR43133:SF45">
    <property type="entry name" value="RNA POLYMERASE ECF-TYPE SIGMA FACTOR"/>
    <property type="match status" value="1"/>
</dbReference>
<evidence type="ECO:0000313" key="6">
    <source>
        <dbReference type="EMBL" id="MFC0716229.1"/>
    </source>
</evidence>
<evidence type="ECO:0000259" key="5">
    <source>
        <dbReference type="Pfam" id="PF04542"/>
    </source>
</evidence>
<evidence type="ECO:0000256" key="4">
    <source>
        <dbReference type="SAM" id="MobiDB-lite"/>
    </source>
</evidence>
<dbReference type="Proteomes" id="UP001589898">
    <property type="component" value="Unassembled WGS sequence"/>
</dbReference>
<dbReference type="EMBL" id="JBHLTF010000001">
    <property type="protein sequence ID" value="MFC0716229.1"/>
    <property type="molecule type" value="Genomic_DNA"/>
</dbReference>
<dbReference type="PANTHER" id="PTHR43133">
    <property type="entry name" value="RNA POLYMERASE ECF-TYPE SIGMA FACTO"/>
    <property type="match status" value="1"/>
</dbReference>
<proteinExistence type="predicted"/>
<keyword evidence="2" id="KW-0731">Sigma factor</keyword>
<evidence type="ECO:0000256" key="2">
    <source>
        <dbReference type="ARBA" id="ARBA00023082"/>
    </source>
</evidence>
<dbReference type="SUPFAM" id="SSF88946">
    <property type="entry name" value="Sigma2 domain of RNA polymerase sigma factors"/>
    <property type="match status" value="1"/>
</dbReference>
<dbReference type="Gene3D" id="1.10.1740.10">
    <property type="match status" value="1"/>
</dbReference>
<evidence type="ECO:0000256" key="1">
    <source>
        <dbReference type="ARBA" id="ARBA00023015"/>
    </source>
</evidence>
<reference evidence="6 7" key="1">
    <citation type="submission" date="2024-09" db="EMBL/GenBank/DDBJ databases">
        <authorList>
            <person name="Sun Q."/>
            <person name="Mori K."/>
        </authorList>
    </citation>
    <scope>NUCLEOTIDE SEQUENCE [LARGE SCALE GENOMIC DNA]</scope>
    <source>
        <strain evidence="6 7">KCTC 52403</strain>
    </source>
</reference>
<dbReference type="Pfam" id="PF04542">
    <property type="entry name" value="Sigma70_r2"/>
    <property type="match status" value="1"/>
</dbReference>
<feature type="compositionally biased region" description="Low complexity" evidence="4">
    <location>
        <begin position="80"/>
        <end position="99"/>
    </location>
</feature>